<reference evidence="8" key="2">
    <citation type="journal article" date="2021" name="Genome Biol. Evol.">
        <title>Developing a high-quality reference genome for a parasitic bivalve with doubly uniparental inheritance (Bivalvia: Unionida).</title>
        <authorList>
            <person name="Smith C.H."/>
        </authorList>
    </citation>
    <scope>NUCLEOTIDE SEQUENCE</scope>
    <source>
        <strain evidence="8">CHS0354</strain>
        <tissue evidence="8">Mantle</tissue>
    </source>
</reference>
<feature type="region of interest" description="Disordered" evidence="4">
    <location>
        <begin position="1862"/>
        <end position="1886"/>
    </location>
</feature>
<evidence type="ECO:0000313" key="8">
    <source>
        <dbReference type="EMBL" id="KAK3596899.1"/>
    </source>
</evidence>
<reference evidence="8" key="3">
    <citation type="submission" date="2023-05" db="EMBL/GenBank/DDBJ databases">
        <authorList>
            <person name="Smith C.H."/>
        </authorList>
    </citation>
    <scope>NUCLEOTIDE SEQUENCE</scope>
    <source>
        <strain evidence="8">CHS0354</strain>
        <tissue evidence="8">Mantle</tissue>
    </source>
</reference>
<dbReference type="Gene3D" id="2.60.120.260">
    <property type="entry name" value="Galactose-binding domain-like"/>
    <property type="match status" value="1"/>
</dbReference>
<feature type="domain" description="VWFD" evidence="7">
    <location>
        <begin position="410"/>
        <end position="585"/>
    </location>
</feature>
<dbReference type="InterPro" id="IPR001846">
    <property type="entry name" value="VWF_type-D"/>
</dbReference>
<dbReference type="Pfam" id="PF23283">
    <property type="entry name" value="D8C_UMOD"/>
    <property type="match status" value="1"/>
</dbReference>
<keyword evidence="1 6" id="KW-0732">Signal</keyword>
<gene>
    <name evidence="8" type="ORF">CHS0354_031676</name>
</gene>
<organism evidence="8 9">
    <name type="scientific">Potamilus streckersoni</name>
    <dbReference type="NCBI Taxonomy" id="2493646"/>
    <lineage>
        <taxon>Eukaryota</taxon>
        <taxon>Metazoa</taxon>
        <taxon>Spiralia</taxon>
        <taxon>Lophotrochozoa</taxon>
        <taxon>Mollusca</taxon>
        <taxon>Bivalvia</taxon>
        <taxon>Autobranchia</taxon>
        <taxon>Heteroconchia</taxon>
        <taxon>Palaeoheterodonta</taxon>
        <taxon>Unionida</taxon>
        <taxon>Unionoidea</taxon>
        <taxon>Unionidae</taxon>
        <taxon>Ambleminae</taxon>
        <taxon>Lampsilini</taxon>
        <taxon>Potamilus</taxon>
    </lineage>
</organism>
<sequence length="1886" mass="212331">MTCMPALIILYLLSNVNGQDCDTQYDILPDLDRRDQTYTLAENEPQVFDGILDYKWYNVNNRSMPTNSTGLKIGSCGTYYPIWMRGTVPSVEDGVVTRTVCIMSFFSYCSVQKTVEVRNCSIYMIYKLGSTTKTSGYCFNKPPGIQELGPPVGPESTVVKSILTFVEETSNIDNAVFQNPKLFFSCEFSENGNKTFFYKVVWFVNDVLILSRNPVLYTEIKNTDLSEDELINRNFKLDITIKCGVQASERYNSTLGEMTISPDFWAGIKVLTPDITIKQGETGVIQLQSTVPFGCIKYGRAPECFLPIEMYDPYDSYDCQSSSISVQYSEGCGTKYQGLTFEDWMDHKIFNWLANITLTTKDIDDFNQDRNSFILTLRTPQLSTANEIMNDNFLGIITVHVGAETAWVRKNCYSRIDPHMNTFDQKYYENQNLGEFVLYRHTTFKQEVQMKTYDCYGATCACAVSIRAGGELFIIDVCTSPGLINHASCKEKIMNIQKRNEYKYEIYMPLGTMVMVDIENWPNPFSSLNIEIMPSVRDVGRTEGLCGKLNDDMADDFTTPSGTIEPDSGNNEFSNSWRIDSTQSFLNPNNHDPGYWEEYLYLCVCPSALNTTTKPSVVTGSDRDPLCSPSVYLACTKKKEFPGKQYDDCSVISKRSRVSHINEIRRILAKRSLDEETYKEEHLLYKRSAVFYTMEDARTTCEDLFNNSCLASDFEYFANNSMSRDSAINDCTLDLALVGDLELVDIHCSSYTAEMERYIRKDSEFRKSHSQEVQSFYAMACINNCNGHGDCINGTCVCNESYIEEDCSISKHDPPAILDIYNGGICNRNDDECCGTIPIYGNRFVSGVTKLKLEKIEVDATRSIQVKETIIQDLEILNAFQAEIEIKCETRKRRSTSKALVTGIRASLSNNGTNYGTAQIFFTIDSNCQGYENSTNGTLIYILDGKCYINGVCYSEDEKDPSNDCNKCHPAIDHLSFTCVPDFKPASIEVKSYLTFVEATSTITNGFIKTPKLVFSCDFTQSNNETLFYTVSWYVNDFLLQSKEPVPYTEIDKTILGEDELTTRMYKLNINIRCGVQASTDTNGTRGEMTRSLPFWVGIKILTPTIWIKQGETGVVQLKSTVPFGCIKFVNDPSCSLPIEMYDPYDTYDCQASSISVQGSDKCYTEMQGLTFEAWMDQTVFNGAANITITTKDKDDFNQDRSYFVLTLRTPTGSTVNTIMNDNILGDIKVYVQAETAWVQKNCYSRIDPHMKSFDEKYYENQNIGEYILYRHTEFKQEVQMKTFECLWAKCSCAVSVRAGGELFIIDVCKSPSLIRHASCSENIMIIRKMHEYKYEIYMPLGTMVVVDIISWPYPEYSLNIEITPSVKDVNKTKGLCGNLNDDAADDFTTPSGTIEPDYNNDEFSNSWKLDYTKSYLNPDNHNPETWEEYLHLCVCPAALNTTSPSVVSGSNRDSLCSPSVYLACTKKKSFPGNQYNDCSVIAKRSTVSHAKEVRRILMKRTVGGESSNHGYRLNKRSTINYTMDAARATCEKIFNESCVADTFKDLSNNTISRESAIHDCSLDLVIVGDLKLVDVHCASFTAETERYIRKDSVFRSSYSSEVQSFYAKTCINNCNGHGDCLNGTCICHGLFIEADCSISKADPPPVLDTYNGGICSRSDDDCCGSISIYGMRFVSGVTKQKVEQFEVLLNGTVEIQETIVRDLLILNAFEAEMDVPCRSRKQRATSFEDSALSLVYGVRVSLSNDGINYGEAQSFYIYDATCQEFEKKTSGYSFCIRKGTCFVGGLCYIKDEKHPSDVCKQCRPDKDQYSFTDAILGCASNESNPPIMTTETVIIVSAVSGGAVIIVIAIAITIINRCQRGKRGGKSRSRPDQYQIPGISSNVEK</sequence>
<proteinExistence type="predicted"/>
<evidence type="ECO:0000313" key="9">
    <source>
        <dbReference type="Proteomes" id="UP001195483"/>
    </source>
</evidence>
<evidence type="ECO:0000256" key="1">
    <source>
        <dbReference type="ARBA" id="ARBA00022729"/>
    </source>
</evidence>
<dbReference type="Proteomes" id="UP001195483">
    <property type="component" value="Unassembled WGS sequence"/>
</dbReference>
<accession>A0AAE0SSE3</accession>
<evidence type="ECO:0000256" key="6">
    <source>
        <dbReference type="SAM" id="SignalP"/>
    </source>
</evidence>
<protein>
    <recommendedName>
        <fullName evidence="7">VWFD domain-containing protein</fullName>
    </recommendedName>
</protein>
<comment type="caution">
    <text evidence="8">The sequence shown here is derived from an EMBL/GenBank/DDBJ whole genome shotgun (WGS) entry which is preliminary data.</text>
</comment>
<reference evidence="8" key="1">
    <citation type="journal article" date="2021" name="Genome Biol. Evol.">
        <title>A High-Quality Reference Genome for a Parasitic Bivalve with Doubly Uniparental Inheritance (Bivalvia: Unionida).</title>
        <authorList>
            <person name="Smith C.H."/>
        </authorList>
    </citation>
    <scope>NUCLEOTIDE SEQUENCE</scope>
    <source>
        <strain evidence="8">CHS0354</strain>
    </source>
</reference>
<evidence type="ECO:0000259" key="7">
    <source>
        <dbReference type="PROSITE" id="PS51233"/>
    </source>
</evidence>
<keyword evidence="5" id="KW-0812">Transmembrane</keyword>
<keyword evidence="2" id="KW-1015">Disulfide bond</keyword>
<feature type="signal peptide" evidence="6">
    <location>
        <begin position="1"/>
        <end position="18"/>
    </location>
</feature>
<keyword evidence="9" id="KW-1185">Reference proteome</keyword>
<evidence type="ECO:0000256" key="4">
    <source>
        <dbReference type="SAM" id="MobiDB-lite"/>
    </source>
</evidence>
<feature type="domain" description="VWFD" evidence="7">
    <location>
        <begin position="1241"/>
        <end position="1416"/>
    </location>
</feature>
<keyword evidence="5" id="KW-1133">Transmembrane helix</keyword>
<dbReference type="Pfam" id="PF26129">
    <property type="entry name" value="Vwde"/>
    <property type="match status" value="2"/>
</dbReference>
<dbReference type="Gene3D" id="2.10.25.10">
    <property type="entry name" value="Laminin"/>
    <property type="match status" value="1"/>
</dbReference>
<evidence type="ECO:0000256" key="5">
    <source>
        <dbReference type="SAM" id="Phobius"/>
    </source>
</evidence>
<name>A0AAE0SSE3_9BIVA</name>
<dbReference type="InterPro" id="IPR058727">
    <property type="entry name" value="Helical_Vwde"/>
</dbReference>
<dbReference type="Pfam" id="PF00094">
    <property type="entry name" value="VWD"/>
    <property type="match status" value="2"/>
</dbReference>
<dbReference type="PANTHER" id="PTHR11339">
    <property type="entry name" value="EXTRACELLULAR MATRIX GLYCOPROTEIN RELATED"/>
    <property type="match status" value="1"/>
</dbReference>
<evidence type="ECO:0000256" key="2">
    <source>
        <dbReference type="ARBA" id="ARBA00023157"/>
    </source>
</evidence>
<feature type="transmembrane region" description="Helical" evidence="5">
    <location>
        <begin position="1834"/>
        <end position="1856"/>
    </location>
</feature>
<dbReference type="EMBL" id="JAEAOA010001892">
    <property type="protein sequence ID" value="KAK3596899.1"/>
    <property type="molecule type" value="Genomic_DNA"/>
</dbReference>
<dbReference type="InterPro" id="IPR050780">
    <property type="entry name" value="Mucin_vWF_Thrombospondin_sf"/>
</dbReference>
<dbReference type="SMART" id="SM00216">
    <property type="entry name" value="VWD"/>
    <property type="match status" value="2"/>
</dbReference>
<evidence type="ECO:0000256" key="3">
    <source>
        <dbReference type="ARBA" id="ARBA00023180"/>
    </source>
</evidence>
<feature type="chain" id="PRO_5042246682" description="VWFD domain-containing protein" evidence="6">
    <location>
        <begin position="19"/>
        <end position="1886"/>
    </location>
</feature>
<dbReference type="InterPro" id="IPR057774">
    <property type="entry name" value="D8C_UMOD/GP2/OIT3-like"/>
</dbReference>
<dbReference type="PROSITE" id="PS51233">
    <property type="entry name" value="VWFD"/>
    <property type="match status" value="2"/>
</dbReference>
<keyword evidence="3" id="KW-0325">Glycoprotein</keyword>
<keyword evidence="5" id="KW-0472">Membrane</keyword>